<accession>A0A7I8K935</accession>
<keyword evidence="3" id="KW-1185">Reference proteome</keyword>
<name>A0A7I8K935_SPIIN</name>
<evidence type="ECO:0000313" key="2">
    <source>
        <dbReference type="EMBL" id="CAA7393350.1"/>
    </source>
</evidence>
<dbReference type="InterPro" id="IPR011047">
    <property type="entry name" value="Quinoprotein_ADH-like_sf"/>
</dbReference>
<dbReference type="PANTHER" id="PTHR19855">
    <property type="entry name" value="WD40 REPEAT PROTEIN 12, 37"/>
    <property type="match status" value="1"/>
</dbReference>
<dbReference type="InterPro" id="IPR015943">
    <property type="entry name" value="WD40/YVTN_repeat-like_dom_sf"/>
</dbReference>
<protein>
    <submittedName>
        <fullName evidence="2">Uncharacterized protein</fullName>
    </submittedName>
</protein>
<dbReference type="SUPFAM" id="SSF81383">
    <property type="entry name" value="F-box domain"/>
    <property type="match status" value="1"/>
</dbReference>
<proteinExistence type="predicted"/>
<feature type="region of interest" description="Disordered" evidence="1">
    <location>
        <begin position="1"/>
        <end position="21"/>
    </location>
</feature>
<dbReference type="PANTHER" id="PTHR19855:SF31">
    <property type="entry name" value="TRANSCRIPTIONAL REGULATOR STERILE APETALA"/>
    <property type="match status" value="1"/>
</dbReference>
<dbReference type="Proteomes" id="UP000663760">
    <property type="component" value="Chromosome 3"/>
</dbReference>
<evidence type="ECO:0000256" key="1">
    <source>
        <dbReference type="SAM" id="MobiDB-lite"/>
    </source>
</evidence>
<organism evidence="2 3">
    <name type="scientific">Spirodela intermedia</name>
    <name type="common">Intermediate duckweed</name>
    <dbReference type="NCBI Taxonomy" id="51605"/>
    <lineage>
        <taxon>Eukaryota</taxon>
        <taxon>Viridiplantae</taxon>
        <taxon>Streptophyta</taxon>
        <taxon>Embryophyta</taxon>
        <taxon>Tracheophyta</taxon>
        <taxon>Spermatophyta</taxon>
        <taxon>Magnoliopsida</taxon>
        <taxon>Liliopsida</taxon>
        <taxon>Araceae</taxon>
        <taxon>Lemnoideae</taxon>
        <taxon>Spirodela</taxon>
    </lineage>
</organism>
<dbReference type="InterPro" id="IPR036047">
    <property type="entry name" value="F-box-like_dom_sf"/>
</dbReference>
<reference evidence="2" key="1">
    <citation type="submission" date="2020-02" db="EMBL/GenBank/DDBJ databases">
        <authorList>
            <person name="Scholz U."/>
            <person name="Mascher M."/>
            <person name="Fiebig A."/>
        </authorList>
    </citation>
    <scope>NUCLEOTIDE SEQUENCE</scope>
</reference>
<dbReference type="AlphaFoldDB" id="A0A7I8K935"/>
<evidence type="ECO:0000313" key="3">
    <source>
        <dbReference type="Proteomes" id="UP000663760"/>
    </source>
</evidence>
<dbReference type="SUPFAM" id="SSF50998">
    <property type="entry name" value="Quinoprotein alcohol dehydrogenase-like"/>
    <property type="match status" value="1"/>
</dbReference>
<dbReference type="EMBL" id="LR746266">
    <property type="protein sequence ID" value="CAA7393350.1"/>
    <property type="molecule type" value="Genomic_DNA"/>
</dbReference>
<dbReference type="OrthoDB" id="760263at2759"/>
<dbReference type="Gene3D" id="2.130.10.10">
    <property type="entry name" value="YVTN repeat-like/Quinoprotein amine dehydrogenase"/>
    <property type="match status" value="2"/>
</dbReference>
<sequence>MSSADPRTGEPSSSRRRSGDGVWPEPFVEALAVQVAIDASKTGGRLSVAPAVVAVFQVCSSWRAISQSELLWQSLTRRVWSRERRRLLTWRAEYAHCHRTGRNFRLRHCVHSTVFIDPTLACRRLSLSDRHLAAGFLDGSVRLFDLSTADLVATYLPHPGRDILGSFSQSISGVLLDRASRLVYASQDGDIHVASTLNGAVHAARRVRVGNAVEDGTLVDFAGCDRWWVGLFAGVPGRSLHVWDGDTEELAFVGGSLTDPDAVIGWHMFTDSGGPVGRVRFSDPATIVGCTGSRLQVLSLDDPEVVLAEHGFRRGAAVEAVDACDGRVMVVNGQGIAKVSAARTLEEVCRFNTIRRRPAGVQQQAPVGERPVGCMNWGYAVVCGPDGGVRLWDALTGEYLYTFRERIAGSAGAVASDDRRVAVWCGETGLHLWDFGQL</sequence>
<gene>
    <name evidence="2" type="ORF">SI8410_03004112</name>
</gene>